<organism evidence="1 2">
    <name type="scientific">Striga asiatica</name>
    <name type="common">Asiatic witchweed</name>
    <name type="synonym">Buchnera asiatica</name>
    <dbReference type="NCBI Taxonomy" id="4170"/>
    <lineage>
        <taxon>Eukaryota</taxon>
        <taxon>Viridiplantae</taxon>
        <taxon>Streptophyta</taxon>
        <taxon>Embryophyta</taxon>
        <taxon>Tracheophyta</taxon>
        <taxon>Spermatophyta</taxon>
        <taxon>Magnoliopsida</taxon>
        <taxon>eudicotyledons</taxon>
        <taxon>Gunneridae</taxon>
        <taxon>Pentapetalae</taxon>
        <taxon>asterids</taxon>
        <taxon>lamiids</taxon>
        <taxon>Lamiales</taxon>
        <taxon>Orobanchaceae</taxon>
        <taxon>Buchnereae</taxon>
        <taxon>Striga</taxon>
    </lineage>
</organism>
<keyword evidence="2" id="KW-1185">Reference proteome</keyword>
<name>A0A5A7P991_STRAF</name>
<dbReference type="AlphaFoldDB" id="A0A5A7P991"/>
<gene>
    <name evidence="1" type="ORF">STAS_04876</name>
</gene>
<comment type="caution">
    <text evidence="1">The sequence shown here is derived from an EMBL/GenBank/DDBJ whole genome shotgun (WGS) entry which is preliminary data.</text>
</comment>
<evidence type="ECO:0000313" key="2">
    <source>
        <dbReference type="Proteomes" id="UP000325081"/>
    </source>
</evidence>
<dbReference type="OrthoDB" id="1720108at2759"/>
<sequence>MDKDLHEVLPATTTQLKSILHSILSDEDAEKLSTSVIVSVHDNATECITSGAKNERDYEGNLRTYSDYASFVFLFHQNLHLENDITFLSKEHFGRINLPFTILNNYYMLEIAQVLSKI</sequence>
<feature type="non-terminal residue" evidence="1">
    <location>
        <position position="118"/>
    </location>
</feature>
<accession>A0A5A7P991</accession>
<keyword evidence="1" id="KW-0804">Transcription</keyword>
<proteinExistence type="predicted"/>
<keyword evidence="1" id="KW-0240">DNA-directed RNA polymerase</keyword>
<reference evidence="2" key="1">
    <citation type="journal article" date="2019" name="Curr. Biol.">
        <title>Genome Sequence of Striga asiatica Provides Insight into the Evolution of Plant Parasitism.</title>
        <authorList>
            <person name="Yoshida S."/>
            <person name="Kim S."/>
            <person name="Wafula E.K."/>
            <person name="Tanskanen J."/>
            <person name="Kim Y.M."/>
            <person name="Honaas L."/>
            <person name="Yang Z."/>
            <person name="Spallek T."/>
            <person name="Conn C.E."/>
            <person name="Ichihashi Y."/>
            <person name="Cheong K."/>
            <person name="Cui S."/>
            <person name="Der J.P."/>
            <person name="Gundlach H."/>
            <person name="Jiao Y."/>
            <person name="Hori C."/>
            <person name="Ishida J.K."/>
            <person name="Kasahara H."/>
            <person name="Kiba T."/>
            <person name="Kim M.S."/>
            <person name="Koo N."/>
            <person name="Laohavisit A."/>
            <person name="Lee Y.H."/>
            <person name="Lumba S."/>
            <person name="McCourt P."/>
            <person name="Mortimer J.C."/>
            <person name="Mutuku J.M."/>
            <person name="Nomura T."/>
            <person name="Sasaki-Sekimoto Y."/>
            <person name="Seto Y."/>
            <person name="Wang Y."/>
            <person name="Wakatake T."/>
            <person name="Sakakibara H."/>
            <person name="Demura T."/>
            <person name="Yamaguchi S."/>
            <person name="Yoneyama K."/>
            <person name="Manabe R.I."/>
            <person name="Nelson D.C."/>
            <person name="Schulman A.H."/>
            <person name="Timko M.P."/>
            <person name="dePamphilis C.W."/>
            <person name="Choi D."/>
            <person name="Shirasu K."/>
        </authorList>
    </citation>
    <scope>NUCLEOTIDE SEQUENCE [LARGE SCALE GENOMIC DNA]</scope>
    <source>
        <strain evidence="2">cv. UVA1</strain>
    </source>
</reference>
<dbReference type="EMBL" id="BKCP01003335">
    <property type="protein sequence ID" value="GER29048.1"/>
    <property type="molecule type" value="Genomic_DNA"/>
</dbReference>
<dbReference type="GO" id="GO:0000428">
    <property type="term" value="C:DNA-directed RNA polymerase complex"/>
    <property type="evidence" value="ECO:0007669"/>
    <property type="project" value="UniProtKB-KW"/>
</dbReference>
<evidence type="ECO:0000313" key="1">
    <source>
        <dbReference type="EMBL" id="GER29048.1"/>
    </source>
</evidence>
<protein>
    <submittedName>
        <fullName evidence="1">DNA-directed RNA polymerase</fullName>
    </submittedName>
</protein>
<dbReference type="Proteomes" id="UP000325081">
    <property type="component" value="Unassembled WGS sequence"/>
</dbReference>